<sequence>MFPEEINERCHAAATHVGADSLISLELGIDWLNPFKFSQDGVIVVRRLVERQLFSVFLKFIFFLFFLCSQLLNSGLHVWKKSQRQEDAGAAAPKRLPGKEECARLFNERGREEGSDTG</sequence>
<dbReference type="EMBL" id="JAHUTJ010034846">
    <property type="protein sequence ID" value="MED6278194.1"/>
    <property type="molecule type" value="Genomic_DNA"/>
</dbReference>
<dbReference type="Proteomes" id="UP001352852">
    <property type="component" value="Unassembled WGS sequence"/>
</dbReference>
<keyword evidence="3" id="KW-1185">Reference proteome</keyword>
<evidence type="ECO:0000256" key="1">
    <source>
        <dbReference type="SAM" id="Phobius"/>
    </source>
</evidence>
<protein>
    <submittedName>
        <fullName evidence="2">Uncharacterized protein</fullName>
    </submittedName>
</protein>
<feature type="transmembrane region" description="Helical" evidence="1">
    <location>
        <begin position="53"/>
        <end position="72"/>
    </location>
</feature>
<keyword evidence="1" id="KW-0812">Transmembrane</keyword>
<evidence type="ECO:0000313" key="3">
    <source>
        <dbReference type="Proteomes" id="UP001352852"/>
    </source>
</evidence>
<proteinExistence type="predicted"/>
<gene>
    <name evidence="2" type="ORF">CHARACLAT_021202</name>
</gene>
<keyword evidence="1" id="KW-0472">Membrane</keyword>
<comment type="caution">
    <text evidence="2">The sequence shown here is derived from an EMBL/GenBank/DDBJ whole genome shotgun (WGS) entry which is preliminary data.</text>
</comment>
<accession>A0ABU7DT56</accession>
<reference evidence="2 3" key="1">
    <citation type="submission" date="2021-06" db="EMBL/GenBank/DDBJ databases">
        <authorList>
            <person name="Palmer J.M."/>
        </authorList>
    </citation>
    <scope>NUCLEOTIDE SEQUENCE [LARGE SCALE GENOMIC DNA]</scope>
    <source>
        <strain evidence="2 3">CL_MEX2019</strain>
        <tissue evidence="2">Muscle</tissue>
    </source>
</reference>
<organism evidence="2 3">
    <name type="scientific">Characodon lateralis</name>
    <dbReference type="NCBI Taxonomy" id="208331"/>
    <lineage>
        <taxon>Eukaryota</taxon>
        <taxon>Metazoa</taxon>
        <taxon>Chordata</taxon>
        <taxon>Craniata</taxon>
        <taxon>Vertebrata</taxon>
        <taxon>Euteleostomi</taxon>
        <taxon>Actinopterygii</taxon>
        <taxon>Neopterygii</taxon>
        <taxon>Teleostei</taxon>
        <taxon>Neoteleostei</taxon>
        <taxon>Acanthomorphata</taxon>
        <taxon>Ovalentaria</taxon>
        <taxon>Atherinomorphae</taxon>
        <taxon>Cyprinodontiformes</taxon>
        <taxon>Goodeidae</taxon>
        <taxon>Characodon</taxon>
    </lineage>
</organism>
<evidence type="ECO:0000313" key="2">
    <source>
        <dbReference type="EMBL" id="MED6278194.1"/>
    </source>
</evidence>
<name>A0ABU7DT56_9TELE</name>
<keyword evidence="1" id="KW-1133">Transmembrane helix</keyword>